<reference evidence="1 2" key="1">
    <citation type="journal article" date="2015" name="Fungal Genet. Biol.">
        <title>Evolution of novel wood decay mechanisms in Agaricales revealed by the genome sequences of Fistulina hepatica and Cylindrobasidium torrendii.</title>
        <authorList>
            <person name="Floudas D."/>
            <person name="Held B.W."/>
            <person name="Riley R."/>
            <person name="Nagy L.G."/>
            <person name="Koehler G."/>
            <person name="Ransdell A.S."/>
            <person name="Younus H."/>
            <person name="Chow J."/>
            <person name="Chiniquy J."/>
            <person name="Lipzen A."/>
            <person name="Tritt A."/>
            <person name="Sun H."/>
            <person name="Haridas S."/>
            <person name="LaButti K."/>
            <person name="Ohm R.A."/>
            <person name="Kues U."/>
            <person name="Blanchette R.A."/>
            <person name="Grigoriev I.V."/>
            <person name="Minto R.E."/>
            <person name="Hibbett D.S."/>
        </authorList>
    </citation>
    <scope>NUCLEOTIDE SEQUENCE [LARGE SCALE GENOMIC DNA]</scope>
    <source>
        <strain evidence="1 2">ATCC 64428</strain>
    </source>
</reference>
<evidence type="ECO:0000313" key="2">
    <source>
        <dbReference type="Proteomes" id="UP000054144"/>
    </source>
</evidence>
<keyword evidence="2" id="KW-1185">Reference proteome</keyword>
<accession>A0A0D7A2L1</accession>
<proteinExistence type="predicted"/>
<dbReference type="OrthoDB" id="3232941at2759"/>
<dbReference type="EMBL" id="KN882116">
    <property type="protein sequence ID" value="KIY43176.1"/>
    <property type="molecule type" value="Genomic_DNA"/>
</dbReference>
<feature type="non-terminal residue" evidence="1">
    <location>
        <position position="376"/>
    </location>
</feature>
<organism evidence="1 2">
    <name type="scientific">Fistulina hepatica ATCC 64428</name>
    <dbReference type="NCBI Taxonomy" id="1128425"/>
    <lineage>
        <taxon>Eukaryota</taxon>
        <taxon>Fungi</taxon>
        <taxon>Dikarya</taxon>
        <taxon>Basidiomycota</taxon>
        <taxon>Agaricomycotina</taxon>
        <taxon>Agaricomycetes</taxon>
        <taxon>Agaricomycetidae</taxon>
        <taxon>Agaricales</taxon>
        <taxon>Fistulinaceae</taxon>
        <taxon>Fistulina</taxon>
    </lineage>
</organism>
<dbReference type="InterPro" id="IPR041078">
    <property type="entry name" value="Plavaka"/>
</dbReference>
<dbReference type="AlphaFoldDB" id="A0A0D7A2L1"/>
<gene>
    <name evidence="1" type="ORF">FISHEDRAFT_8353</name>
</gene>
<dbReference type="Pfam" id="PF18759">
    <property type="entry name" value="Plavaka"/>
    <property type="match status" value="1"/>
</dbReference>
<protein>
    <submittedName>
        <fullName evidence="1">Uncharacterized protein</fullName>
    </submittedName>
</protein>
<dbReference type="Proteomes" id="UP000054144">
    <property type="component" value="Unassembled WGS sequence"/>
</dbReference>
<sequence>MQSNVSGGVYHPFWDDLSYCNIFECMTPDVLHQIYQGVLKYLITWSQELMSSKELDARISKLPPCYGVRHFKNGISHLSQVSGPERKQIAHVLLACLVGKVPKCALIAIRSLLDFTYLSQYASHDEVTLGYLEGALNVYYEHMDAFITYGCRKHLNIPKFHSLRHYLDSIPRMGTTDNYNTEMFERLHIDFAKKGWRASNHRDEFPQMIRWLSRQEKMVAFRKYIQRLELEDLVASADQEDNDEDAGQPMQSYTQNPAGATVAIAKYPPLPHKLLSNIESAHHCPSFSAVLETYLNSLMQNPQRRQNAIQDHFLPFTRVDVFTSFKLLLPKIGEENSFIQETIKAKPQKDKKPHQFDTVIVYQNNDAKSTGLIGVV</sequence>
<name>A0A0D7A2L1_9AGAR</name>
<evidence type="ECO:0000313" key="1">
    <source>
        <dbReference type="EMBL" id="KIY43176.1"/>
    </source>
</evidence>